<gene>
    <name evidence="4" type="ORF">MM415A00093_0007</name>
    <name evidence="2" type="ORF">MM415B00143_0015</name>
    <name evidence="1" type="ORF">TM448A00087_0096</name>
    <name evidence="3" type="ORF">TM448B00099_0080</name>
</gene>
<proteinExistence type="predicted"/>
<name>A0A6H1Z8E7_9ZZZZ</name>
<dbReference type="EMBL" id="MT144589">
    <property type="protein sequence ID" value="QJH93604.1"/>
    <property type="molecule type" value="Genomic_DNA"/>
</dbReference>
<dbReference type="EMBL" id="MT145187">
    <property type="protein sequence ID" value="QJI04514.1"/>
    <property type="molecule type" value="Genomic_DNA"/>
</dbReference>
<dbReference type="AlphaFoldDB" id="A0A6H1Z8E7"/>
<evidence type="ECO:0000313" key="3">
    <source>
        <dbReference type="EMBL" id="QJH93604.1"/>
    </source>
</evidence>
<dbReference type="EMBL" id="MT143973">
    <property type="protein sequence ID" value="QJA44163.1"/>
    <property type="molecule type" value="Genomic_DNA"/>
</dbReference>
<sequence>MRAIVRVSPRGDLTCHQAGSKPFPDWKEKWQVLMTWNDGKRNIPIERLRDYAYSRLIKMYGL</sequence>
<evidence type="ECO:0000313" key="1">
    <source>
        <dbReference type="EMBL" id="QJA44163.1"/>
    </source>
</evidence>
<dbReference type="EMBL" id="MT141577">
    <property type="protein sequence ID" value="QJA67864.1"/>
    <property type="molecule type" value="Genomic_DNA"/>
</dbReference>
<accession>A0A6H1Z8E7</accession>
<evidence type="ECO:0000313" key="4">
    <source>
        <dbReference type="EMBL" id="QJI04514.1"/>
    </source>
</evidence>
<reference evidence="1" key="1">
    <citation type="submission" date="2020-03" db="EMBL/GenBank/DDBJ databases">
        <title>The deep terrestrial virosphere.</title>
        <authorList>
            <person name="Holmfeldt K."/>
            <person name="Nilsson E."/>
            <person name="Simone D."/>
            <person name="Lopez-Fernandez M."/>
            <person name="Wu X."/>
            <person name="de Brujin I."/>
            <person name="Lundin D."/>
            <person name="Andersson A."/>
            <person name="Bertilsson S."/>
            <person name="Dopson M."/>
        </authorList>
    </citation>
    <scope>NUCLEOTIDE SEQUENCE</scope>
    <source>
        <strain evidence="4">MM415A00093</strain>
        <strain evidence="2">MM415B00143</strain>
        <strain evidence="1">TM448A00087</strain>
        <strain evidence="3">TM448B00099</strain>
    </source>
</reference>
<protein>
    <submittedName>
        <fullName evidence="1">Uncharacterized protein</fullName>
    </submittedName>
</protein>
<organism evidence="1">
    <name type="scientific">viral metagenome</name>
    <dbReference type="NCBI Taxonomy" id="1070528"/>
    <lineage>
        <taxon>unclassified sequences</taxon>
        <taxon>metagenomes</taxon>
        <taxon>organismal metagenomes</taxon>
    </lineage>
</organism>
<evidence type="ECO:0000313" key="2">
    <source>
        <dbReference type="EMBL" id="QJA67864.1"/>
    </source>
</evidence>